<dbReference type="Proteomes" id="UP000478052">
    <property type="component" value="Unassembled WGS sequence"/>
</dbReference>
<evidence type="ECO:0000259" key="1">
    <source>
        <dbReference type="SMART" id="SM00597"/>
    </source>
</evidence>
<dbReference type="SMART" id="SM00597">
    <property type="entry name" value="ZnF_TTF"/>
    <property type="match status" value="1"/>
</dbReference>
<reference evidence="2 3" key="1">
    <citation type="submission" date="2019-08" db="EMBL/GenBank/DDBJ databases">
        <title>Whole genome of Aphis craccivora.</title>
        <authorList>
            <person name="Voronova N.V."/>
            <person name="Shulinski R.S."/>
            <person name="Bandarenka Y.V."/>
            <person name="Zhorov D.G."/>
            <person name="Warner D."/>
        </authorList>
    </citation>
    <scope>NUCLEOTIDE SEQUENCE [LARGE SCALE GENOMIC DNA]</scope>
    <source>
        <strain evidence="2">180601</strain>
        <tissue evidence="2">Whole Body</tissue>
    </source>
</reference>
<dbReference type="Pfam" id="PF05699">
    <property type="entry name" value="Dimer_Tnp_hAT"/>
    <property type="match status" value="1"/>
</dbReference>
<organism evidence="2 3">
    <name type="scientific">Aphis craccivora</name>
    <name type="common">Cowpea aphid</name>
    <dbReference type="NCBI Taxonomy" id="307492"/>
    <lineage>
        <taxon>Eukaryota</taxon>
        <taxon>Metazoa</taxon>
        <taxon>Ecdysozoa</taxon>
        <taxon>Arthropoda</taxon>
        <taxon>Hexapoda</taxon>
        <taxon>Insecta</taxon>
        <taxon>Pterygota</taxon>
        <taxon>Neoptera</taxon>
        <taxon>Paraneoptera</taxon>
        <taxon>Hemiptera</taxon>
        <taxon>Sternorrhyncha</taxon>
        <taxon>Aphidomorpha</taxon>
        <taxon>Aphidoidea</taxon>
        <taxon>Aphididae</taxon>
        <taxon>Aphidini</taxon>
        <taxon>Aphis</taxon>
        <taxon>Aphis</taxon>
    </lineage>
</organism>
<sequence>FIMENTKKIFSIFNFEKKSKNVNNDKHQELNSEVVDDPGIEIIEKDIIVNQTEANFIETLPLLPSQHSQHDKNELQNSDLGDLAIGPYRPVYKQNRFGSQNRSFCSDWYKQYTWLEYSIKSNAAFCYACRMFADKLDDDVWTKKGFSNWQKLNEKLKKHDKTKQHLVCLFKMSGYLACKECGSVMVKQCSYYKEQVAKNRTYIGTLIDIILFLEKQGIAYRSHREDENSLNQGNFKEFCKLLSNYQPDFKNKFDETTNYTSWSIQDQLIKLCADIRETIVKEIEKIGFFALMYAIEKSNCQFVENIPLTSMFMKGDVSKGQTSNHIITALFECYEKQKLTMFKIKIMAQSYDGASVMSGHLHGVQSRIKEHYPSAIYTHCMAHCLNLVVVDTCKTIKNAKHVFHMFEAIYYVHFSQPSKNKKLCEMQGNLGLNKGNLLRICDTRWVCRYKNCVAMLKNYSSILNILNDEIEEQTDKDVARALVLHILNEVLSIINVLSNQLQSKSATLGTSSSMIQSVISTFKNQRNEDGTKSKRKRQEPRHLRSYNLETFTGSQSETECRTIGKEYLKIIYFQIIDTVIVNLKYRFSDESLVLANSLDHFIKMDFEKGSYFINHYKNVVNIDLISLKAEMLLTKNCIQSRNLDFDILGIKKVVTKDVFPNLFKLIQVGLTIPISSATCERSFSSMRRIKNWLRTSMEQAKFTDLSIINIERDLSNTIDKNIIINNFALSQRRISLI</sequence>
<dbReference type="EMBL" id="VUJU01007665">
    <property type="protein sequence ID" value="KAF0742253.1"/>
    <property type="molecule type" value="Genomic_DNA"/>
</dbReference>
<keyword evidence="3" id="KW-1185">Reference proteome</keyword>
<feature type="domain" description="TTF-type" evidence="1">
    <location>
        <begin position="100"/>
        <end position="184"/>
    </location>
</feature>
<name>A0A6G0XP97_APHCR</name>
<evidence type="ECO:0000313" key="3">
    <source>
        <dbReference type="Proteomes" id="UP000478052"/>
    </source>
</evidence>
<dbReference type="SUPFAM" id="SSF53098">
    <property type="entry name" value="Ribonuclease H-like"/>
    <property type="match status" value="1"/>
</dbReference>
<accession>A0A6G0XP97</accession>
<dbReference type="OrthoDB" id="6619846at2759"/>
<proteinExistence type="predicted"/>
<comment type="caution">
    <text evidence="2">The sequence shown here is derived from an EMBL/GenBank/DDBJ whole genome shotgun (WGS) entry which is preliminary data.</text>
</comment>
<evidence type="ECO:0000313" key="2">
    <source>
        <dbReference type="EMBL" id="KAF0742253.1"/>
    </source>
</evidence>
<protein>
    <submittedName>
        <fullName evidence="2">Zinc finger MYM-type protein 1-like</fullName>
    </submittedName>
</protein>
<dbReference type="PANTHER" id="PTHR45749">
    <property type="match status" value="1"/>
</dbReference>
<dbReference type="InterPro" id="IPR006580">
    <property type="entry name" value="Znf_TTF"/>
</dbReference>
<feature type="non-terminal residue" evidence="2">
    <location>
        <position position="1"/>
    </location>
</feature>
<dbReference type="AlphaFoldDB" id="A0A6G0XP97"/>
<dbReference type="GO" id="GO:0046983">
    <property type="term" value="F:protein dimerization activity"/>
    <property type="evidence" value="ECO:0007669"/>
    <property type="project" value="InterPro"/>
</dbReference>
<dbReference type="PANTHER" id="PTHR45749:SF37">
    <property type="entry name" value="OS05G0311600 PROTEIN"/>
    <property type="match status" value="1"/>
</dbReference>
<gene>
    <name evidence="2" type="ORF">FWK35_00022440</name>
</gene>
<dbReference type="InterPro" id="IPR008906">
    <property type="entry name" value="HATC_C_dom"/>
</dbReference>
<dbReference type="InterPro" id="IPR012337">
    <property type="entry name" value="RNaseH-like_sf"/>
</dbReference>